<dbReference type="PANTHER" id="PTHR31672:SF13">
    <property type="entry name" value="F-BOX PROTEIN CPR30-LIKE"/>
    <property type="match status" value="1"/>
</dbReference>
<reference evidence="2 3" key="1">
    <citation type="submission" date="2024-12" db="EMBL/GenBank/DDBJ databases">
        <title>The unique morphological basis and parallel evolutionary history of personate flowers in Penstemon.</title>
        <authorList>
            <person name="Depatie T.H."/>
            <person name="Wessinger C.A."/>
        </authorList>
    </citation>
    <scope>NUCLEOTIDE SEQUENCE [LARGE SCALE GENOMIC DNA]</scope>
    <source>
        <strain evidence="2">WTNN_2</strain>
        <tissue evidence="2">Leaf</tissue>
    </source>
</reference>
<dbReference type="SUPFAM" id="SSF50965">
    <property type="entry name" value="Galactose oxidase, central domain"/>
    <property type="match status" value="1"/>
</dbReference>
<keyword evidence="3" id="KW-1185">Reference proteome</keyword>
<dbReference type="InterPro" id="IPR006527">
    <property type="entry name" value="F-box-assoc_dom_typ1"/>
</dbReference>
<dbReference type="NCBIfam" id="TIGR01640">
    <property type="entry name" value="F_box_assoc_1"/>
    <property type="match status" value="1"/>
</dbReference>
<gene>
    <name evidence="2" type="ORF">ACJIZ3_025267</name>
</gene>
<dbReference type="Gene3D" id="1.20.1280.50">
    <property type="match status" value="1"/>
</dbReference>
<dbReference type="CDD" id="cd22157">
    <property type="entry name" value="F-box_AtFBW1-like"/>
    <property type="match status" value="1"/>
</dbReference>
<feature type="domain" description="F-box" evidence="1">
    <location>
        <begin position="6"/>
        <end position="51"/>
    </location>
</feature>
<dbReference type="EMBL" id="JBJXBP010000003">
    <property type="protein sequence ID" value="KAL3840676.1"/>
    <property type="molecule type" value="Genomic_DNA"/>
</dbReference>
<dbReference type="AlphaFoldDB" id="A0ABD3TVT3"/>
<dbReference type="Pfam" id="PF00646">
    <property type="entry name" value="F-box"/>
    <property type="match status" value="1"/>
</dbReference>
<proteinExistence type="predicted"/>
<dbReference type="PANTHER" id="PTHR31672">
    <property type="entry name" value="BNACNNG10540D PROTEIN"/>
    <property type="match status" value="1"/>
</dbReference>
<evidence type="ECO:0000259" key="1">
    <source>
        <dbReference type="PROSITE" id="PS50181"/>
    </source>
</evidence>
<dbReference type="InterPro" id="IPR001810">
    <property type="entry name" value="F-box_dom"/>
</dbReference>
<organism evidence="2 3">
    <name type="scientific">Penstemon smallii</name>
    <dbReference type="NCBI Taxonomy" id="265156"/>
    <lineage>
        <taxon>Eukaryota</taxon>
        <taxon>Viridiplantae</taxon>
        <taxon>Streptophyta</taxon>
        <taxon>Embryophyta</taxon>
        <taxon>Tracheophyta</taxon>
        <taxon>Spermatophyta</taxon>
        <taxon>Magnoliopsida</taxon>
        <taxon>eudicotyledons</taxon>
        <taxon>Gunneridae</taxon>
        <taxon>Pentapetalae</taxon>
        <taxon>asterids</taxon>
        <taxon>lamiids</taxon>
        <taxon>Lamiales</taxon>
        <taxon>Plantaginaceae</taxon>
        <taxon>Cheloneae</taxon>
        <taxon>Penstemon</taxon>
    </lineage>
</organism>
<dbReference type="SMART" id="SM00256">
    <property type="entry name" value="FBOX"/>
    <property type="match status" value="1"/>
</dbReference>
<dbReference type="InterPro" id="IPR050796">
    <property type="entry name" value="SCF_F-box_component"/>
</dbReference>
<protein>
    <recommendedName>
        <fullName evidence="1">F-box domain-containing protein</fullName>
    </recommendedName>
</protein>
<dbReference type="InterPro" id="IPR017451">
    <property type="entry name" value="F-box-assoc_interact_dom"/>
</dbReference>
<dbReference type="SUPFAM" id="SSF81383">
    <property type="entry name" value="F-box domain"/>
    <property type="match status" value="1"/>
</dbReference>
<accession>A0ABD3TVT3</accession>
<dbReference type="InterPro" id="IPR036047">
    <property type="entry name" value="F-box-like_dom_sf"/>
</dbReference>
<dbReference type="InterPro" id="IPR011043">
    <property type="entry name" value="Gal_Oxase/kelch_b-propeller"/>
</dbReference>
<evidence type="ECO:0000313" key="3">
    <source>
        <dbReference type="Proteomes" id="UP001634393"/>
    </source>
</evidence>
<dbReference type="Pfam" id="PF07734">
    <property type="entry name" value="FBA_1"/>
    <property type="match status" value="1"/>
</dbReference>
<dbReference type="Proteomes" id="UP001634393">
    <property type="component" value="Unassembled WGS sequence"/>
</dbReference>
<sequence>MPTNTKMATPDLPQEILIEIFSRLPTKSVGKFKCLSKSWRGLLSTTQFIKLHLTRIAHEESLILISPSNSLHSITLPIKYDSISRSIELTNTWTKVVGSCNGLALLANDDDEVFVVNPITLQQVKIPDSPLTLEEEESLTTYGFGYDCSSDDYKIVALSYFDTYDTDCVDTFVEVYSLKRGVWKRVNNYGLDVPELPCGAFVNGAIHWVASTRESGNPLVIAAFDLANETFYEIPSPIADDDSVLCELVVLGGCLCMVITEGSNVTCFWVMKNCGLVESWTKFSVDVDPQWNIDKPLCFIGDDEVLLLTLNESLIVYNLKEKMVSAGIPGRFADGGTFVESLVSPAFSVSN</sequence>
<evidence type="ECO:0000313" key="2">
    <source>
        <dbReference type="EMBL" id="KAL3840676.1"/>
    </source>
</evidence>
<dbReference type="PROSITE" id="PS50181">
    <property type="entry name" value="FBOX"/>
    <property type="match status" value="1"/>
</dbReference>
<name>A0ABD3TVT3_9LAMI</name>
<comment type="caution">
    <text evidence="2">The sequence shown here is derived from an EMBL/GenBank/DDBJ whole genome shotgun (WGS) entry which is preliminary data.</text>
</comment>